<dbReference type="AlphaFoldDB" id="A0A853BXX5"/>
<dbReference type="EMBL" id="JACCFP010000001">
    <property type="protein sequence ID" value="NYI99615.1"/>
    <property type="molecule type" value="Genomic_DNA"/>
</dbReference>
<accession>A0A853BXX5</accession>
<comment type="caution">
    <text evidence="6">The sequence shown here is derived from an EMBL/GenBank/DDBJ whole genome shotgun (WGS) entry which is preliminary data.</text>
</comment>
<feature type="domain" description="HTH gntR-type" evidence="5">
    <location>
        <begin position="5"/>
        <end position="75"/>
    </location>
</feature>
<feature type="compositionally biased region" description="Basic and acidic residues" evidence="4">
    <location>
        <begin position="254"/>
        <end position="263"/>
    </location>
</feature>
<protein>
    <submittedName>
        <fullName evidence="6">GntR family transcriptional regulator</fullName>
    </submittedName>
</protein>
<dbReference type="CDD" id="cd07377">
    <property type="entry name" value="WHTH_GntR"/>
    <property type="match status" value="1"/>
</dbReference>
<dbReference type="PANTHER" id="PTHR44846">
    <property type="entry name" value="MANNOSYL-D-GLYCERATE TRANSPORT/METABOLISM SYSTEM REPRESSOR MNGR-RELATED"/>
    <property type="match status" value="1"/>
</dbReference>
<keyword evidence="2" id="KW-0238">DNA-binding</keyword>
<evidence type="ECO:0000313" key="7">
    <source>
        <dbReference type="Proteomes" id="UP000530424"/>
    </source>
</evidence>
<evidence type="ECO:0000256" key="3">
    <source>
        <dbReference type="ARBA" id="ARBA00023163"/>
    </source>
</evidence>
<dbReference type="RefSeq" id="WP_179666244.1">
    <property type="nucleotide sequence ID" value="NZ_JACCFP010000001.1"/>
</dbReference>
<keyword evidence="3" id="KW-0804">Transcription</keyword>
<dbReference type="Proteomes" id="UP000530424">
    <property type="component" value="Unassembled WGS sequence"/>
</dbReference>
<sequence>MREGSSAGEVLRRRILADIAAGTLRPGDRLGSERQLATDYNVSRGTLRGVLAALEEAGIIKRVQGRGGGTFVARSKVEHDLSAVQAVPDYLARQGYPAGTTVVSARMTPALDDAARALGLAPGSLVFDIQRVRLADGRPISLDHAWLSVERFPGLLEMPLGGSIYEIMESHYSAVPAEAEEVAEVVLATEEEAAFLGVASGAPLLAITRTTFDAELNPLEYSYDLFRADRTTITMRSQGRGMQATSSSGSSSLRLEHRPDATKSRGKASR</sequence>
<keyword evidence="1" id="KW-0805">Transcription regulation</keyword>
<dbReference type="SMART" id="SM00345">
    <property type="entry name" value="HTH_GNTR"/>
    <property type="match status" value="1"/>
</dbReference>
<keyword evidence="7" id="KW-1185">Reference proteome</keyword>
<evidence type="ECO:0000256" key="1">
    <source>
        <dbReference type="ARBA" id="ARBA00023015"/>
    </source>
</evidence>
<dbReference type="InterPro" id="IPR036390">
    <property type="entry name" value="WH_DNA-bd_sf"/>
</dbReference>
<dbReference type="InterPro" id="IPR050679">
    <property type="entry name" value="Bact_HTH_transcr_reg"/>
</dbReference>
<reference evidence="6 7" key="1">
    <citation type="submission" date="2020-07" db="EMBL/GenBank/DDBJ databases">
        <title>Sequencing the genomes of 1000 actinobacteria strains.</title>
        <authorList>
            <person name="Klenk H.-P."/>
        </authorList>
    </citation>
    <scope>NUCLEOTIDE SEQUENCE [LARGE SCALE GENOMIC DNA]</scope>
    <source>
        <strain evidence="6 7">DSM 103833</strain>
    </source>
</reference>
<dbReference type="InterPro" id="IPR000524">
    <property type="entry name" value="Tscrpt_reg_HTH_GntR"/>
</dbReference>
<dbReference type="SMART" id="SM00866">
    <property type="entry name" value="UTRA"/>
    <property type="match status" value="1"/>
</dbReference>
<dbReference type="Gene3D" id="1.10.10.10">
    <property type="entry name" value="Winged helix-like DNA-binding domain superfamily/Winged helix DNA-binding domain"/>
    <property type="match status" value="1"/>
</dbReference>
<dbReference type="Pfam" id="PF07702">
    <property type="entry name" value="UTRA"/>
    <property type="match status" value="1"/>
</dbReference>
<gene>
    <name evidence="6" type="ORF">HNR19_000314</name>
</gene>
<dbReference type="SUPFAM" id="SSF46785">
    <property type="entry name" value="Winged helix' DNA-binding domain"/>
    <property type="match status" value="1"/>
</dbReference>
<organism evidence="6 7">
    <name type="scientific">Nocardioides thalensis</name>
    <dbReference type="NCBI Taxonomy" id="1914755"/>
    <lineage>
        <taxon>Bacteria</taxon>
        <taxon>Bacillati</taxon>
        <taxon>Actinomycetota</taxon>
        <taxon>Actinomycetes</taxon>
        <taxon>Propionibacteriales</taxon>
        <taxon>Nocardioidaceae</taxon>
        <taxon>Nocardioides</taxon>
    </lineage>
</organism>
<dbReference type="InterPro" id="IPR028978">
    <property type="entry name" value="Chorismate_lyase_/UTRA_dom_sf"/>
</dbReference>
<evidence type="ECO:0000259" key="5">
    <source>
        <dbReference type="PROSITE" id="PS50949"/>
    </source>
</evidence>
<dbReference type="SUPFAM" id="SSF64288">
    <property type="entry name" value="Chorismate lyase-like"/>
    <property type="match status" value="1"/>
</dbReference>
<dbReference type="Pfam" id="PF00392">
    <property type="entry name" value="GntR"/>
    <property type="match status" value="1"/>
</dbReference>
<dbReference type="GO" id="GO:0003700">
    <property type="term" value="F:DNA-binding transcription factor activity"/>
    <property type="evidence" value="ECO:0007669"/>
    <property type="project" value="InterPro"/>
</dbReference>
<evidence type="ECO:0000313" key="6">
    <source>
        <dbReference type="EMBL" id="NYI99615.1"/>
    </source>
</evidence>
<dbReference type="GO" id="GO:0045892">
    <property type="term" value="P:negative regulation of DNA-templated transcription"/>
    <property type="evidence" value="ECO:0007669"/>
    <property type="project" value="TreeGrafter"/>
</dbReference>
<dbReference type="Gene3D" id="3.40.1410.10">
    <property type="entry name" value="Chorismate lyase-like"/>
    <property type="match status" value="1"/>
</dbReference>
<name>A0A853BXX5_9ACTN</name>
<evidence type="ECO:0000256" key="4">
    <source>
        <dbReference type="SAM" id="MobiDB-lite"/>
    </source>
</evidence>
<dbReference type="InterPro" id="IPR011663">
    <property type="entry name" value="UTRA"/>
</dbReference>
<proteinExistence type="predicted"/>
<dbReference type="PANTHER" id="PTHR44846:SF1">
    <property type="entry name" value="MANNOSYL-D-GLYCERATE TRANSPORT_METABOLISM SYSTEM REPRESSOR MNGR-RELATED"/>
    <property type="match status" value="1"/>
</dbReference>
<dbReference type="GO" id="GO:0003677">
    <property type="term" value="F:DNA binding"/>
    <property type="evidence" value="ECO:0007669"/>
    <property type="project" value="UniProtKB-KW"/>
</dbReference>
<dbReference type="PROSITE" id="PS50949">
    <property type="entry name" value="HTH_GNTR"/>
    <property type="match status" value="1"/>
</dbReference>
<feature type="region of interest" description="Disordered" evidence="4">
    <location>
        <begin position="236"/>
        <end position="270"/>
    </location>
</feature>
<dbReference type="PRINTS" id="PR00035">
    <property type="entry name" value="HTHGNTR"/>
</dbReference>
<dbReference type="InterPro" id="IPR036388">
    <property type="entry name" value="WH-like_DNA-bd_sf"/>
</dbReference>
<evidence type="ECO:0000256" key="2">
    <source>
        <dbReference type="ARBA" id="ARBA00023125"/>
    </source>
</evidence>